<organism evidence="1">
    <name type="scientific">marine metagenome</name>
    <dbReference type="NCBI Taxonomy" id="408172"/>
    <lineage>
        <taxon>unclassified sequences</taxon>
        <taxon>metagenomes</taxon>
        <taxon>ecological metagenomes</taxon>
    </lineage>
</organism>
<reference evidence="1" key="1">
    <citation type="submission" date="2018-05" db="EMBL/GenBank/DDBJ databases">
        <authorList>
            <person name="Lanie J.A."/>
            <person name="Ng W.-L."/>
            <person name="Kazmierczak K.M."/>
            <person name="Andrzejewski T.M."/>
            <person name="Davidsen T.M."/>
            <person name="Wayne K.J."/>
            <person name="Tettelin H."/>
            <person name="Glass J.I."/>
            <person name="Rusch D."/>
            <person name="Podicherti R."/>
            <person name="Tsui H.-C.T."/>
            <person name="Winkler M.E."/>
        </authorList>
    </citation>
    <scope>NUCLEOTIDE SEQUENCE</scope>
</reference>
<evidence type="ECO:0000313" key="1">
    <source>
        <dbReference type="EMBL" id="SVD48448.1"/>
    </source>
</evidence>
<gene>
    <name evidence="1" type="ORF">METZ01_LOCUS401302</name>
</gene>
<sequence length="283" mass="29894">YLTPSAGALSGNYPRAFDLATYVAVTTDAINGVAPPDYTLINFDNGMLPDGTGGGAPGPDRNAVNRGYYLMKAYGVSGYGSDNPAVLNRGMAYITGSLGLVDVGGTTITETCPYVVSSIISGNLSIGDTATYYFNLSPAHACPFQAYADPYRMIWYNEITRGSAPGTAPYYDLLGADAVWVNPPAEDIDPQFAAVQITPVLVGVNNIDVVGVDSAAVYTLYSVTGSGDIPVAFVWQVRDGGFELDTTPTILCPTKWNCRGIQHSTFTVEEEKIGFGAGYNLLG</sequence>
<protein>
    <submittedName>
        <fullName evidence="1">Uncharacterized protein</fullName>
    </submittedName>
</protein>
<accession>A0A382VRF2</accession>
<dbReference type="EMBL" id="UINC01153629">
    <property type="protein sequence ID" value="SVD48448.1"/>
    <property type="molecule type" value="Genomic_DNA"/>
</dbReference>
<feature type="non-terminal residue" evidence="1">
    <location>
        <position position="283"/>
    </location>
</feature>
<name>A0A382VRF2_9ZZZZ</name>
<dbReference type="AlphaFoldDB" id="A0A382VRF2"/>
<proteinExistence type="predicted"/>
<feature type="non-terminal residue" evidence="1">
    <location>
        <position position="1"/>
    </location>
</feature>